<organism evidence="3 4">
    <name type="scientific">Mycena albidolilacea</name>
    <dbReference type="NCBI Taxonomy" id="1033008"/>
    <lineage>
        <taxon>Eukaryota</taxon>
        <taxon>Fungi</taxon>
        <taxon>Dikarya</taxon>
        <taxon>Basidiomycota</taxon>
        <taxon>Agaricomycotina</taxon>
        <taxon>Agaricomycetes</taxon>
        <taxon>Agaricomycetidae</taxon>
        <taxon>Agaricales</taxon>
        <taxon>Marasmiineae</taxon>
        <taxon>Mycenaceae</taxon>
        <taxon>Mycena</taxon>
    </lineage>
</organism>
<keyword evidence="2" id="KW-1133">Transmembrane helix</keyword>
<feature type="transmembrane region" description="Helical" evidence="2">
    <location>
        <begin position="12"/>
        <end position="29"/>
    </location>
</feature>
<evidence type="ECO:0000313" key="4">
    <source>
        <dbReference type="Proteomes" id="UP001218218"/>
    </source>
</evidence>
<dbReference type="EMBL" id="JARIHO010000019">
    <property type="protein sequence ID" value="KAJ7347327.1"/>
    <property type="molecule type" value="Genomic_DNA"/>
</dbReference>
<proteinExistence type="predicted"/>
<gene>
    <name evidence="3" type="ORF">DFH08DRAFT_1002089</name>
</gene>
<accession>A0AAD7A1T3</accession>
<reference evidence="3" key="1">
    <citation type="submission" date="2023-03" db="EMBL/GenBank/DDBJ databases">
        <title>Massive genome expansion in bonnet fungi (Mycena s.s.) driven by repeated elements and novel gene families across ecological guilds.</title>
        <authorList>
            <consortium name="Lawrence Berkeley National Laboratory"/>
            <person name="Harder C.B."/>
            <person name="Miyauchi S."/>
            <person name="Viragh M."/>
            <person name="Kuo A."/>
            <person name="Thoen E."/>
            <person name="Andreopoulos B."/>
            <person name="Lu D."/>
            <person name="Skrede I."/>
            <person name="Drula E."/>
            <person name="Henrissat B."/>
            <person name="Morin E."/>
            <person name="Kohler A."/>
            <person name="Barry K."/>
            <person name="LaButti K."/>
            <person name="Morin E."/>
            <person name="Salamov A."/>
            <person name="Lipzen A."/>
            <person name="Mereny Z."/>
            <person name="Hegedus B."/>
            <person name="Baldrian P."/>
            <person name="Stursova M."/>
            <person name="Weitz H."/>
            <person name="Taylor A."/>
            <person name="Grigoriev I.V."/>
            <person name="Nagy L.G."/>
            <person name="Martin F."/>
            <person name="Kauserud H."/>
        </authorList>
    </citation>
    <scope>NUCLEOTIDE SEQUENCE</scope>
    <source>
        <strain evidence="3">CBHHK002</strain>
    </source>
</reference>
<evidence type="ECO:0000256" key="1">
    <source>
        <dbReference type="SAM" id="MobiDB-lite"/>
    </source>
</evidence>
<evidence type="ECO:0000256" key="2">
    <source>
        <dbReference type="SAM" id="Phobius"/>
    </source>
</evidence>
<comment type="caution">
    <text evidence="3">The sequence shown here is derived from an EMBL/GenBank/DDBJ whole genome shotgun (WGS) entry which is preliminary data.</text>
</comment>
<sequence length="496" mass="55550">MNPDMQGYIVRLSNFITHIGVAMLIAWSTKSPRSYYQLLFAQIFFILIGVLISIRRNQISIDDAEFAVILTRSPICTYCVLFVLPRLFIKTLGGRLKNAVHNLKQLPTDPAVAWRELIIVLNCQAIADGLGGGLILVLCLALDISVQLNGITRVYSSVKCGPGECWEAQGGRDAGTVRRWAALGVASLLIYESVLRRAARHPSIKHRFHWKRVIYGLSATWYIAVKLHPWIPVIYLVVLFEDWSRKLILWTVEPDFEFSYGQFLALAPAVPVAWECATLAISRRSQILQIPKLLLRDVVWIVSGRGESWRPEEELQLNDVWDAFPPDLLVVEPGLPTHARKPSATARNPRRRRRGAAPGPLVLPEVDLGEVSLVDCMAWGKTVLLLDDTDSELIVFLLAEMPKILPGSNAFQRRTEPGCRFRFEIQRVTAFRTLIGRGCRALPPSTLRDGICRGGCAARCRHRPRCGGPTSAAHWPLLLPATAPLPSFIYSWIFAI</sequence>
<name>A0AAD7A1T3_9AGAR</name>
<feature type="transmembrane region" description="Helical" evidence="2">
    <location>
        <begin position="35"/>
        <end position="54"/>
    </location>
</feature>
<dbReference type="AlphaFoldDB" id="A0AAD7A1T3"/>
<protein>
    <submittedName>
        <fullName evidence="3">Uncharacterized protein</fullName>
    </submittedName>
</protein>
<keyword evidence="2" id="KW-0812">Transmembrane</keyword>
<dbReference type="Proteomes" id="UP001218218">
    <property type="component" value="Unassembled WGS sequence"/>
</dbReference>
<keyword evidence="4" id="KW-1185">Reference proteome</keyword>
<evidence type="ECO:0000313" key="3">
    <source>
        <dbReference type="EMBL" id="KAJ7347327.1"/>
    </source>
</evidence>
<feature type="region of interest" description="Disordered" evidence="1">
    <location>
        <begin position="334"/>
        <end position="358"/>
    </location>
</feature>
<feature type="transmembrane region" description="Helical" evidence="2">
    <location>
        <begin position="66"/>
        <end position="89"/>
    </location>
</feature>
<keyword evidence="2" id="KW-0472">Membrane</keyword>